<reference evidence="3" key="2">
    <citation type="submission" date="2020-10" db="EMBL/GenBank/DDBJ databases">
        <authorList>
            <person name="Scholz U."/>
            <person name="Mascher M."/>
            <person name="Fiebig A."/>
        </authorList>
    </citation>
    <scope>NUCLEOTIDE SEQUENCE [LARGE SCALE GENOMIC DNA]</scope>
    <source>
        <strain evidence="3">cv. Morex</strain>
    </source>
</reference>
<dbReference type="KEGG" id="hvg:123429899"/>
<dbReference type="Gramene" id="HORVU.MOREX.r3.2HG0138480.1">
    <property type="protein sequence ID" value="HORVU.MOREX.r3.2HG0138480.1"/>
    <property type="gene ID" value="HORVU.MOREX.r3.2HG0138480"/>
</dbReference>
<proteinExistence type="predicted"/>
<evidence type="ECO:0008006" key="5">
    <source>
        <dbReference type="Google" id="ProtNLM"/>
    </source>
</evidence>
<dbReference type="Proteomes" id="UP000011116">
    <property type="component" value="Chromosome 2H"/>
</dbReference>
<feature type="transmembrane region" description="Helical" evidence="1">
    <location>
        <begin position="79"/>
        <end position="102"/>
    </location>
</feature>
<gene>
    <name evidence="3" type="primary">LOC123429899</name>
</gene>
<evidence type="ECO:0000313" key="4">
    <source>
        <dbReference type="Proteomes" id="UP000011116"/>
    </source>
</evidence>
<accession>A0A8I6X028</accession>
<name>A0A8I6X028_HORVV</name>
<sequence>MQLYIVVTRLACIAFSTAAFVLAMAAPESQQFSFVVALKGSMLTQLSWTSMRMLYQAICWYFGEVHLDRIAPVLFNDMLVMLLAYGASCAGAASVLFLYHNLYCDTLGSMACPMYMAASVFGLVAAFFNTATTLRLLWARCSRHHED</sequence>
<dbReference type="AlphaFoldDB" id="A0A8I6X028"/>
<evidence type="ECO:0000256" key="1">
    <source>
        <dbReference type="SAM" id="Phobius"/>
    </source>
</evidence>
<feature type="chain" id="PRO_5035157652" description="CASP-like protein" evidence="2">
    <location>
        <begin position="19"/>
        <end position="147"/>
    </location>
</feature>
<dbReference type="OrthoDB" id="10317142at2759"/>
<dbReference type="GeneID" id="123429899"/>
<evidence type="ECO:0000256" key="2">
    <source>
        <dbReference type="SAM" id="SignalP"/>
    </source>
</evidence>
<protein>
    <recommendedName>
        <fullName evidence="5">CASP-like protein</fullName>
    </recommendedName>
</protein>
<dbReference type="RefSeq" id="XP_044969808.1">
    <property type="nucleotide sequence ID" value="XM_045113873.1"/>
</dbReference>
<reference evidence="3" key="3">
    <citation type="submission" date="2022-01" db="UniProtKB">
        <authorList>
            <consortium name="EnsemblPlants"/>
        </authorList>
    </citation>
    <scope>IDENTIFICATION</scope>
    <source>
        <strain evidence="3">subsp. vulgare</strain>
    </source>
</reference>
<feature type="signal peptide" evidence="2">
    <location>
        <begin position="1"/>
        <end position="18"/>
    </location>
</feature>
<keyword evidence="1" id="KW-0472">Membrane</keyword>
<keyword evidence="1" id="KW-0812">Transmembrane</keyword>
<keyword evidence="4" id="KW-1185">Reference proteome</keyword>
<keyword evidence="1" id="KW-1133">Transmembrane helix</keyword>
<reference evidence="4" key="1">
    <citation type="journal article" date="2012" name="Nature">
        <title>A physical, genetic and functional sequence assembly of the barley genome.</title>
        <authorList>
            <consortium name="The International Barley Genome Sequencing Consortium"/>
            <person name="Mayer K.F."/>
            <person name="Waugh R."/>
            <person name="Brown J.W."/>
            <person name="Schulman A."/>
            <person name="Langridge P."/>
            <person name="Platzer M."/>
            <person name="Fincher G.B."/>
            <person name="Muehlbauer G.J."/>
            <person name="Sato K."/>
            <person name="Close T.J."/>
            <person name="Wise R.P."/>
            <person name="Stein N."/>
        </authorList>
    </citation>
    <scope>NUCLEOTIDE SEQUENCE [LARGE SCALE GENOMIC DNA]</scope>
    <source>
        <strain evidence="4">cv. Morex</strain>
    </source>
</reference>
<keyword evidence="2" id="KW-0732">Signal</keyword>
<dbReference type="EnsemblPlants" id="HORVU.MOREX.r3.2HG0138480.1">
    <property type="protein sequence ID" value="HORVU.MOREX.r3.2HG0138480.1"/>
    <property type="gene ID" value="HORVU.MOREX.r3.2HG0138480"/>
</dbReference>
<feature type="transmembrane region" description="Helical" evidence="1">
    <location>
        <begin position="114"/>
        <end position="138"/>
    </location>
</feature>
<organism evidence="3 4">
    <name type="scientific">Hordeum vulgare subsp. vulgare</name>
    <name type="common">Domesticated barley</name>
    <dbReference type="NCBI Taxonomy" id="112509"/>
    <lineage>
        <taxon>Eukaryota</taxon>
        <taxon>Viridiplantae</taxon>
        <taxon>Streptophyta</taxon>
        <taxon>Embryophyta</taxon>
        <taxon>Tracheophyta</taxon>
        <taxon>Spermatophyta</taxon>
        <taxon>Magnoliopsida</taxon>
        <taxon>Liliopsida</taxon>
        <taxon>Poales</taxon>
        <taxon>Poaceae</taxon>
        <taxon>BOP clade</taxon>
        <taxon>Pooideae</taxon>
        <taxon>Triticodae</taxon>
        <taxon>Triticeae</taxon>
        <taxon>Hordeinae</taxon>
        <taxon>Hordeum</taxon>
    </lineage>
</organism>
<evidence type="ECO:0000313" key="3">
    <source>
        <dbReference type="EnsemblPlants" id="HORVU.MOREX.r3.2HG0138480.1"/>
    </source>
</evidence>